<dbReference type="SUPFAM" id="SSF46785">
    <property type="entry name" value="Winged helix' DNA-binding domain"/>
    <property type="match status" value="1"/>
</dbReference>
<protein>
    <submittedName>
        <fullName evidence="6">Regulatory protein YeiL</fullName>
    </submittedName>
</protein>
<feature type="domain" description="HTH crp-type" evidence="5">
    <location>
        <begin position="149"/>
        <end position="212"/>
    </location>
</feature>
<dbReference type="InterPro" id="IPR014710">
    <property type="entry name" value="RmlC-like_jellyroll"/>
</dbReference>
<dbReference type="Gene3D" id="2.60.120.10">
    <property type="entry name" value="Jelly Rolls"/>
    <property type="match status" value="1"/>
</dbReference>
<proteinExistence type="predicted"/>
<keyword evidence="2" id="KW-0238">DNA-binding</keyword>
<dbReference type="PROSITE" id="PS50042">
    <property type="entry name" value="CNMP_BINDING_3"/>
    <property type="match status" value="1"/>
</dbReference>
<dbReference type="Pfam" id="PF00027">
    <property type="entry name" value="cNMP_binding"/>
    <property type="match status" value="1"/>
</dbReference>
<dbReference type="SUPFAM" id="SSF51206">
    <property type="entry name" value="cAMP-binding domain-like"/>
    <property type="match status" value="1"/>
</dbReference>
<evidence type="ECO:0000259" key="4">
    <source>
        <dbReference type="PROSITE" id="PS50042"/>
    </source>
</evidence>
<dbReference type="GO" id="GO:0006355">
    <property type="term" value="P:regulation of DNA-templated transcription"/>
    <property type="evidence" value="ECO:0007669"/>
    <property type="project" value="InterPro"/>
</dbReference>
<dbReference type="InterPro" id="IPR018490">
    <property type="entry name" value="cNMP-bd_dom_sf"/>
</dbReference>
<gene>
    <name evidence="6" type="primary">yeiL_4</name>
    <name evidence="6" type="ORF">SDC9_87481</name>
</gene>
<evidence type="ECO:0000259" key="5">
    <source>
        <dbReference type="PROSITE" id="PS51063"/>
    </source>
</evidence>
<accession>A0A644ZQA1</accession>
<keyword evidence="1" id="KW-0805">Transcription regulation</keyword>
<dbReference type="AlphaFoldDB" id="A0A644ZQA1"/>
<dbReference type="CDD" id="cd00038">
    <property type="entry name" value="CAP_ED"/>
    <property type="match status" value="1"/>
</dbReference>
<evidence type="ECO:0000256" key="3">
    <source>
        <dbReference type="ARBA" id="ARBA00023163"/>
    </source>
</evidence>
<name>A0A644ZQA1_9ZZZZ</name>
<reference evidence="6" key="1">
    <citation type="submission" date="2019-08" db="EMBL/GenBank/DDBJ databases">
        <authorList>
            <person name="Kucharzyk K."/>
            <person name="Murdoch R.W."/>
            <person name="Higgins S."/>
            <person name="Loffler F."/>
        </authorList>
    </citation>
    <scope>NUCLEOTIDE SEQUENCE</scope>
</reference>
<evidence type="ECO:0000313" key="6">
    <source>
        <dbReference type="EMBL" id="MPM40833.1"/>
    </source>
</evidence>
<dbReference type="NCBIfam" id="NF007707">
    <property type="entry name" value="PRK10402.1"/>
    <property type="match status" value="1"/>
</dbReference>
<sequence length="220" mass="25146">MKIEKNSDLINEYWNHFPLNDYFSFDISPYTKVVEFEPDEVILNDGVSPHNLLYLFDGRAKLYITHANGRITLVNFISAPGFIGEMELIGAQPTANGIKAITKCRCFAVNIDKCKDEILYDTKFLKYLCVFLSQKALANTANYSRNQSYPLENRLASFILLTMHNGTYSEKHTEASEFLGVTYRHLLYVLADLVKKGILEKTHSGYRIVDISALRALDER</sequence>
<dbReference type="Pfam" id="PF13545">
    <property type="entry name" value="HTH_Crp_2"/>
    <property type="match status" value="1"/>
</dbReference>
<feature type="domain" description="Cyclic nucleotide-binding" evidence="4">
    <location>
        <begin position="36"/>
        <end position="110"/>
    </location>
</feature>
<dbReference type="SMART" id="SM00100">
    <property type="entry name" value="cNMP"/>
    <property type="match status" value="1"/>
</dbReference>
<dbReference type="GO" id="GO:0003677">
    <property type="term" value="F:DNA binding"/>
    <property type="evidence" value="ECO:0007669"/>
    <property type="project" value="UniProtKB-KW"/>
</dbReference>
<dbReference type="EMBL" id="VSSQ01009141">
    <property type="protein sequence ID" value="MPM40833.1"/>
    <property type="molecule type" value="Genomic_DNA"/>
</dbReference>
<keyword evidence="3" id="KW-0804">Transcription</keyword>
<dbReference type="InterPro" id="IPR012318">
    <property type="entry name" value="HTH_CRP"/>
</dbReference>
<comment type="caution">
    <text evidence="6">The sequence shown here is derived from an EMBL/GenBank/DDBJ whole genome shotgun (WGS) entry which is preliminary data.</text>
</comment>
<evidence type="ECO:0000256" key="2">
    <source>
        <dbReference type="ARBA" id="ARBA00023125"/>
    </source>
</evidence>
<organism evidence="6">
    <name type="scientific">bioreactor metagenome</name>
    <dbReference type="NCBI Taxonomy" id="1076179"/>
    <lineage>
        <taxon>unclassified sequences</taxon>
        <taxon>metagenomes</taxon>
        <taxon>ecological metagenomes</taxon>
    </lineage>
</organism>
<dbReference type="PROSITE" id="PS51063">
    <property type="entry name" value="HTH_CRP_2"/>
    <property type="match status" value="1"/>
</dbReference>
<dbReference type="InterPro" id="IPR000595">
    <property type="entry name" value="cNMP-bd_dom"/>
</dbReference>
<evidence type="ECO:0000256" key="1">
    <source>
        <dbReference type="ARBA" id="ARBA00023015"/>
    </source>
</evidence>
<dbReference type="InterPro" id="IPR036390">
    <property type="entry name" value="WH_DNA-bd_sf"/>
</dbReference>